<evidence type="ECO:0000313" key="8">
    <source>
        <dbReference type="Proteomes" id="UP000676386"/>
    </source>
</evidence>
<dbReference type="InterPro" id="IPR013249">
    <property type="entry name" value="RNA_pol_sigma70_r4_t2"/>
</dbReference>
<accession>A0ABS5J9V8</accession>
<evidence type="ECO:0000313" key="7">
    <source>
        <dbReference type="EMBL" id="MBS0031828.1"/>
    </source>
</evidence>
<evidence type="ECO:0000259" key="5">
    <source>
        <dbReference type="Pfam" id="PF04542"/>
    </source>
</evidence>
<proteinExistence type="inferred from homology"/>
<dbReference type="EMBL" id="JAGTXB010000025">
    <property type="protein sequence ID" value="MBS0031828.1"/>
    <property type="molecule type" value="Genomic_DNA"/>
</dbReference>
<dbReference type="InterPro" id="IPR014284">
    <property type="entry name" value="RNA_pol_sigma-70_dom"/>
</dbReference>
<comment type="similarity">
    <text evidence="1">Belongs to the sigma-70 factor family. ECF subfamily.</text>
</comment>
<dbReference type="PANTHER" id="PTHR43133">
    <property type="entry name" value="RNA POLYMERASE ECF-TYPE SIGMA FACTO"/>
    <property type="match status" value="1"/>
</dbReference>
<dbReference type="InterPro" id="IPR039425">
    <property type="entry name" value="RNA_pol_sigma-70-like"/>
</dbReference>
<evidence type="ECO:0000259" key="6">
    <source>
        <dbReference type="Pfam" id="PF08281"/>
    </source>
</evidence>
<dbReference type="Pfam" id="PF08281">
    <property type="entry name" value="Sigma70_r4_2"/>
    <property type="match status" value="1"/>
</dbReference>
<evidence type="ECO:0000256" key="4">
    <source>
        <dbReference type="ARBA" id="ARBA00023163"/>
    </source>
</evidence>
<keyword evidence="8" id="KW-1185">Reference proteome</keyword>
<dbReference type="SUPFAM" id="SSF88659">
    <property type="entry name" value="Sigma3 and sigma4 domains of RNA polymerase sigma factors"/>
    <property type="match status" value="1"/>
</dbReference>
<dbReference type="InterPro" id="IPR007627">
    <property type="entry name" value="RNA_pol_sigma70_r2"/>
</dbReference>
<feature type="domain" description="RNA polymerase sigma factor 70 region 4 type 2" evidence="6">
    <location>
        <begin position="130"/>
        <end position="179"/>
    </location>
</feature>
<gene>
    <name evidence="7" type="ORF">KE626_31135</name>
</gene>
<dbReference type="SUPFAM" id="SSF88946">
    <property type="entry name" value="Sigma2 domain of RNA polymerase sigma factors"/>
    <property type="match status" value="1"/>
</dbReference>
<keyword evidence="3" id="KW-0731">Sigma factor</keyword>
<dbReference type="InterPro" id="IPR036388">
    <property type="entry name" value="WH-like_DNA-bd_sf"/>
</dbReference>
<keyword evidence="2" id="KW-0805">Transcription regulation</keyword>
<keyword evidence="4" id="KW-0804">Transcription</keyword>
<organism evidence="7 8">
    <name type="scientific">Chitinophaga hostae</name>
    <dbReference type="NCBI Taxonomy" id="2831022"/>
    <lineage>
        <taxon>Bacteria</taxon>
        <taxon>Pseudomonadati</taxon>
        <taxon>Bacteroidota</taxon>
        <taxon>Chitinophagia</taxon>
        <taxon>Chitinophagales</taxon>
        <taxon>Chitinophagaceae</taxon>
        <taxon>Chitinophaga</taxon>
    </lineage>
</organism>
<dbReference type="InterPro" id="IPR013324">
    <property type="entry name" value="RNA_pol_sigma_r3/r4-like"/>
</dbReference>
<dbReference type="PANTHER" id="PTHR43133:SF46">
    <property type="entry name" value="RNA POLYMERASE SIGMA-70 FACTOR ECF SUBFAMILY"/>
    <property type="match status" value="1"/>
</dbReference>
<dbReference type="RefSeq" id="WP_211976989.1">
    <property type="nucleotide sequence ID" value="NZ_CBFHAM010000012.1"/>
</dbReference>
<dbReference type="NCBIfam" id="TIGR02985">
    <property type="entry name" value="Sig70_bacteroi1"/>
    <property type="match status" value="1"/>
</dbReference>
<reference evidence="7 8" key="1">
    <citation type="submission" date="2021-04" db="EMBL/GenBank/DDBJ databases">
        <title>Chitinophaga sp. nov., isolated from the rhizosphere soil.</title>
        <authorList>
            <person name="He S."/>
        </authorList>
    </citation>
    <scope>NUCLEOTIDE SEQUENCE [LARGE SCALE GENOMIC DNA]</scope>
    <source>
        <strain evidence="7 8">2R12</strain>
    </source>
</reference>
<evidence type="ECO:0000256" key="2">
    <source>
        <dbReference type="ARBA" id="ARBA00023015"/>
    </source>
</evidence>
<dbReference type="InterPro" id="IPR013325">
    <property type="entry name" value="RNA_pol_sigma_r2"/>
</dbReference>
<sequence>MQSIKSFEGNQSFGEAELLQRLAVADEAAFSVVFKEYYAVLCAFARKIIQEAADPEDLVNEVFLKLWNRNQVFENIRHLKDFLYKSTRNACFDTIKRTVHSKERQAVFLGSQAGWEAAADLEMIRLEVFNELYREINQLPEQCGKIIRMGYIEGLKNDEIARELGLSVQTVKNQKSRGIMLLKHRLPPEIFIFLLLASVHP</sequence>
<comment type="caution">
    <text evidence="7">The sequence shown here is derived from an EMBL/GenBank/DDBJ whole genome shotgun (WGS) entry which is preliminary data.</text>
</comment>
<dbReference type="NCBIfam" id="TIGR02937">
    <property type="entry name" value="sigma70-ECF"/>
    <property type="match status" value="1"/>
</dbReference>
<evidence type="ECO:0000256" key="3">
    <source>
        <dbReference type="ARBA" id="ARBA00023082"/>
    </source>
</evidence>
<evidence type="ECO:0000256" key="1">
    <source>
        <dbReference type="ARBA" id="ARBA00010641"/>
    </source>
</evidence>
<protein>
    <submittedName>
        <fullName evidence="7">RNA polymerase sigma-70 factor</fullName>
    </submittedName>
</protein>
<dbReference type="Proteomes" id="UP000676386">
    <property type="component" value="Unassembled WGS sequence"/>
</dbReference>
<feature type="domain" description="RNA polymerase sigma-70 region 2" evidence="5">
    <location>
        <begin position="34"/>
        <end position="97"/>
    </location>
</feature>
<dbReference type="Gene3D" id="1.10.1740.10">
    <property type="match status" value="1"/>
</dbReference>
<dbReference type="Gene3D" id="1.10.10.10">
    <property type="entry name" value="Winged helix-like DNA-binding domain superfamily/Winged helix DNA-binding domain"/>
    <property type="match status" value="1"/>
</dbReference>
<name>A0ABS5J9V8_9BACT</name>
<dbReference type="InterPro" id="IPR014327">
    <property type="entry name" value="RNA_pol_sigma70_bacteroid"/>
</dbReference>
<dbReference type="Pfam" id="PF04542">
    <property type="entry name" value="Sigma70_r2"/>
    <property type="match status" value="1"/>
</dbReference>